<dbReference type="Proteomes" id="UP001597510">
    <property type="component" value="Unassembled WGS sequence"/>
</dbReference>
<organism evidence="1 2">
    <name type="scientific">Emticicia soli</name>
    <dbReference type="NCBI Taxonomy" id="2027878"/>
    <lineage>
        <taxon>Bacteria</taxon>
        <taxon>Pseudomonadati</taxon>
        <taxon>Bacteroidota</taxon>
        <taxon>Cytophagia</taxon>
        <taxon>Cytophagales</taxon>
        <taxon>Leadbetterellaceae</taxon>
        <taxon>Emticicia</taxon>
    </lineage>
</organism>
<accession>A0ABW5JAC1</accession>
<protein>
    <submittedName>
        <fullName evidence="1">Uncharacterized protein</fullName>
    </submittedName>
</protein>
<reference evidence="2" key="1">
    <citation type="journal article" date="2019" name="Int. J. Syst. Evol. Microbiol.">
        <title>The Global Catalogue of Microorganisms (GCM) 10K type strain sequencing project: providing services to taxonomists for standard genome sequencing and annotation.</title>
        <authorList>
            <consortium name="The Broad Institute Genomics Platform"/>
            <consortium name="The Broad Institute Genome Sequencing Center for Infectious Disease"/>
            <person name="Wu L."/>
            <person name="Ma J."/>
        </authorList>
    </citation>
    <scope>NUCLEOTIDE SEQUENCE [LARGE SCALE GENOMIC DNA]</scope>
    <source>
        <strain evidence="2">KCTC 52344</strain>
    </source>
</reference>
<keyword evidence="2" id="KW-1185">Reference proteome</keyword>
<dbReference type="RefSeq" id="WP_340236257.1">
    <property type="nucleotide sequence ID" value="NZ_JBBEWC010000005.1"/>
</dbReference>
<gene>
    <name evidence="1" type="ORF">ACFSR2_13870</name>
</gene>
<proteinExistence type="predicted"/>
<sequence length="115" mass="13612">MNVLCLLTLLRLLGLNLVSTFFWDISKLRTFYYQSVDGRLFNAYFKPVGAYSGGYGNFWITETPKYFPLIESRVYFNRTVHHDFSDDIFDGEPIDNYEVVRSYIKEEVIDKQKLK</sequence>
<comment type="caution">
    <text evidence="1">The sequence shown here is derived from an EMBL/GenBank/DDBJ whole genome shotgun (WGS) entry which is preliminary data.</text>
</comment>
<evidence type="ECO:0000313" key="1">
    <source>
        <dbReference type="EMBL" id="MFD2521982.1"/>
    </source>
</evidence>
<dbReference type="EMBL" id="JBHULC010000011">
    <property type="protein sequence ID" value="MFD2521982.1"/>
    <property type="molecule type" value="Genomic_DNA"/>
</dbReference>
<evidence type="ECO:0000313" key="2">
    <source>
        <dbReference type="Proteomes" id="UP001597510"/>
    </source>
</evidence>
<name>A0ABW5JAC1_9BACT</name>